<accession>A0A101HGC7</accession>
<reference evidence="2" key="1">
    <citation type="journal article" date="2015" name="MBio">
        <title>Genome-Resolved Metagenomic Analysis Reveals Roles for Candidate Phyla and Other Microbial Community Members in Biogeochemical Transformations in Oil Reservoirs.</title>
        <authorList>
            <person name="Hu P."/>
            <person name="Tom L."/>
            <person name="Singh A."/>
            <person name="Thomas B.C."/>
            <person name="Baker B.J."/>
            <person name="Piceno Y.M."/>
            <person name="Andersen G.L."/>
            <person name="Banfield J.F."/>
        </authorList>
    </citation>
    <scope>NUCLEOTIDE SEQUENCE [LARGE SCALE GENOMIC DNA]</scope>
</reference>
<dbReference type="Proteomes" id="UP000053904">
    <property type="component" value="Unassembled WGS sequence"/>
</dbReference>
<evidence type="ECO:0000313" key="1">
    <source>
        <dbReference type="EMBL" id="KUK76382.1"/>
    </source>
</evidence>
<organism evidence="1 2">
    <name type="scientific">candidate division WS6 bacterium 34_10</name>
    <dbReference type="NCBI Taxonomy" id="1641389"/>
    <lineage>
        <taxon>Bacteria</taxon>
        <taxon>Candidatus Dojkabacteria</taxon>
    </lineage>
</organism>
<comment type="caution">
    <text evidence="1">The sequence shown here is derived from an EMBL/GenBank/DDBJ whole genome shotgun (WGS) entry which is preliminary data.</text>
</comment>
<dbReference type="EMBL" id="LGGO01000160">
    <property type="protein sequence ID" value="KUK76382.1"/>
    <property type="molecule type" value="Genomic_DNA"/>
</dbReference>
<protein>
    <submittedName>
        <fullName evidence="1">Uncharacterized protein</fullName>
    </submittedName>
</protein>
<proteinExistence type="predicted"/>
<gene>
    <name evidence="1" type="ORF">XD93_0956</name>
</gene>
<name>A0A101HGC7_9BACT</name>
<sequence length="75" mass="8931">MKEIKIPVSRTIENGRSFDIDGMLYEDTVWLAKQVTIPVQEFRKIVSIMELSDKYVDKFWELVSIQRNNFTFSKK</sequence>
<feature type="non-terminal residue" evidence="1">
    <location>
        <position position="1"/>
    </location>
</feature>
<dbReference type="AlphaFoldDB" id="A0A101HGC7"/>
<evidence type="ECO:0000313" key="2">
    <source>
        <dbReference type="Proteomes" id="UP000053904"/>
    </source>
</evidence>